<evidence type="ECO:0000256" key="2">
    <source>
        <dbReference type="ARBA" id="ARBA00010004"/>
    </source>
</evidence>
<dbReference type="STRING" id="574087.Acear_1642"/>
<comment type="similarity">
    <text evidence="2">Belongs to the FliJ family.</text>
</comment>
<dbReference type="Gene3D" id="1.10.287.1700">
    <property type="match status" value="1"/>
</dbReference>
<dbReference type="GO" id="GO:0044781">
    <property type="term" value="P:bacterial-type flagellum organization"/>
    <property type="evidence" value="ECO:0007669"/>
    <property type="project" value="UniProtKB-KW"/>
</dbReference>
<evidence type="ECO:0000256" key="5">
    <source>
        <dbReference type="ARBA" id="ARBA00022475"/>
    </source>
</evidence>
<keyword evidence="5" id="KW-1003">Cell membrane</keyword>
<dbReference type="GO" id="GO:0071973">
    <property type="term" value="P:bacterial-type flagellum-dependent cell motility"/>
    <property type="evidence" value="ECO:0007669"/>
    <property type="project" value="InterPro"/>
</dbReference>
<sequence>MQQFDFKMEKVLDYRQQEEDMIQQELTKIQSVLKKEKEKLNKLVTNKCEIQTKLKEKESNGINLQQAVMYRDHLEVLAAEIEEQKQVVAQIKEEFEKCRSRLLDKTKECKMLNKLKERQFANYKEEFLKEEQKNIDELATNNFIRQADNNQAVI</sequence>
<dbReference type="Pfam" id="PF02050">
    <property type="entry name" value="FliJ"/>
    <property type="match status" value="1"/>
</dbReference>
<dbReference type="PANTHER" id="PTHR38786">
    <property type="entry name" value="FLAGELLAR FLIJ PROTEIN"/>
    <property type="match status" value="1"/>
</dbReference>
<evidence type="ECO:0000256" key="8">
    <source>
        <dbReference type="ARBA" id="ARBA00022927"/>
    </source>
</evidence>
<keyword evidence="7" id="KW-1005">Bacterial flagellum biogenesis</keyword>
<keyword evidence="9" id="KW-0472">Membrane</keyword>
<dbReference type="InterPro" id="IPR012823">
    <property type="entry name" value="Flagell_FliJ"/>
</dbReference>
<dbReference type="InterPro" id="IPR052570">
    <property type="entry name" value="FliJ"/>
</dbReference>
<keyword evidence="10" id="KW-1006">Bacterial flagellum protein export</keyword>
<dbReference type="HOGENOM" id="CLU_139638_1_0_9"/>
<dbReference type="NCBIfam" id="TIGR02473">
    <property type="entry name" value="flagell_FliJ"/>
    <property type="match status" value="1"/>
</dbReference>
<evidence type="ECO:0000313" key="12">
    <source>
        <dbReference type="EMBL" id="ADL13147.1"/>
    </source>
</evidence>
<organism evidence="12 13">
    <name type="scientific">Acetohalobium arabaticum (strain ATCC 49924 / DSM 5501 / Z-7288)</name>
    <dbReference type="NCBI Taxonomy" id="574087"/>
    <lineage>
        <taxon>Bacteria</taxon>
        <taxon>Bacillati</taxon>
        <taxon>Bacillota</taxon>
        <taxon>Clostridia</taxon>
        <taxon>Halanaerobiales</taxon>
        <taxon>Halobacteroidaceae</taxon>
        <taxon>Acetohalobium</taxon>
    </lineage>
</organism>
<keyword evidence="8" id="KW-0653">Protein transport</keyword>
<protein>
    <recommendedName>
        <fullName evidence="3">Flagellar FliJ protein</fullName>
    </recommendedName>
</protein>
<keyword evidence="12" id="KW-0282">Flagellum</keyword>
<dbReference type="PANTHER" id="PTHR38786:SF1">
    <property type="entry name" value="FLAGELLAR FLIJ PROTEIN"/>
    <property type="match status" value="1"/>
</dbReference>
<evidence type="ECO:0000256" key="10">
    <source>
        <dbReference type="ARBA" id="ARBA00023225"/>
    </source>
</evidence>
<reference evidence="12 13" key="1">
    <citation type="journal article" date="2010" name="Stand. Genomic Sci.">
        <title>Complete genome sequence of Acetohalobium arabaticum type strain (Z-7288).</title>
        <authorList>
            <person name="Sikorski J."/>
            <person name="Lapidus A."/>
            <person name="Chertkov O."/>
            <person name="Lucas S."/>
            <person name="Copeland A."/>
            <person name="Glavina Del Rio T."/>
            <person name="Nolan M."/>
            <person name="Tice H."/>
            <person name="Cheng J.F."/>
            <person name="Han C."/>
            <person name="Brambilla E."/>
            <person name="Pitluck S."/>
            <person name="Liolios K."/>
            <person name="Ivanova N."/>
            <person name="Mavromatis K."/>
            <person name="Mikhailova N."/>
            <person name="Pati A."/>
            <person name="Bruce D."/>
            <person name="Detter C."/>
            <person name="Tapia R."/>
            <person name="Goodwin L."/>
            <person name="Chen A."/>
            <person name="Palaniappan K."/>
            <person name="Land M."/>
            <person name="Hauser L."/>
            <person name="Chang Y.J."/>
            <person name="Jeffries C.D."/>
            <person name="Rohde M."/>
            <person name="Goker M."/>
            <person name="Spring S."/>
            <person name="Woyke T."/>
            <person name="Bristow J."/>
            <person name="Eisen J.A."/>
            <person name="Markowitz V."/>
            <person name="Hugenholtz P."/>
            <person name="Kyrpides N.C."/>
            <person name="Klenk H.P."/>
        </authorList>
    </citation>
    <scope>NUCLEOTIDE SEQUENCE [LARGE SCALE GENOMIC DNA]</scope>
    <source>
        <strain evidence="13">ATCC 49924 / DSM 5501 / Z-7288</strain>
    </source>
</reference>
<evidence type="ECO:0000256" key="3">
    <source>
        <dbReference type="ARBA" id="ARBA00020392"/>
    </source>
</evidence>
<keyword evidence="6" id="KW-0145">Chemotaxis</keyword>
<name>D9QRK6_ACEAZ</name>
<accession>D9QRK6</accession>
<dbReference type="AlphaFoldDB" id="D9QRK6"/>
<dbReference type="GO" id="GO:0015031">
    <property type="term" value="P:protein transport"/>
    <property type="evidence" value="ECO:0007669"/>
    <property type="project" value="UniProtKB-KW"/>
</dbReference>
<evidence type="ECO:0000256" key="9">
    <source>
        <dbReference type="ARBA" id="ARBA00023136"/>
    </source>
</evidence>
<keyword evidence="13" id="KW-1185">Reference proteome</keyword>
<dbReference type="Proteomes" id="UP000001661">
    <property type="component" value="Chromosome"/>
</dbReference>
<evidence type="ECO:0000313" key="13">
    <source>
        <dbReference type="Proteomes" id="UP000001661"/>
    </source>
</evidence>
<dbReference type="GO" id="GO:0006935">
    <property type="term" value="P:chemotaxis"/>
    <property type="evidence" value="ECO:0007669"/>
    <property type="project" value="UniProtKB-KW"/>
</dbReference>
<evidence type="ECO:0000256" key="4">
    <source>
        <dbReference type="ARBA" id="ARBA00022448"/>
    </source>
</evidence>
<dbReference type="KEGG" id="aar:Acear_1642"/>
<keyword evidence="11" id="KW-0175">Coiled coil</keyword>
<gene>
    <name evidence="12" type="ordered locus">Acear_1642</name>
</gene>
<dbReference type="eggNOG" id="COG2882">
    <property type="taxonomic scope" value="Bacteria"/>
</dbReference>
<feature type="coiled-coil region" evidence="11">
    <location>
        <begin position="74"/>
        <end position="133"/>
    </location>
</feature>
<dbReference type="GO" id="GO:0005886">
    <property type="term" value="C:plasma membrane"/>
    <property type="evidence" value="ECO:0007669"/>
    <property type="project" value="UniProtKB-SubCell"/>
</dbReference>
<comment type="subcellular location">
    <subcellularLocation>
        <location evidence="1">Cell membrane</location>
        <topology evidence="1">Peripheral membrane protein</topology>
        <orientation evidence="1">Cytoplasmic side</orientation>
    </subcellularLocation>
</comment>
<evidence type="ECO:0000256" key="7">
    <source>
        <dbReference type="ARBA" id="ARBA00022795"/>
    </source>
</evidence>
<dbReference type="GO" id="GO:0009288">
    <property type="term" value="C:bacterial-type flagellum"/>
    <property type="evidence" value="ECO:0007669"/>
    <property type="project" value="InterPro"/>
</dbReference>
<keyword evidence="4" id="KW-0813">Transport</keyword>
<dbReference type="InterPro" id="IPR053716">
    <property type="entry name" value="Flag_assembly_chemotaxis_eff"/>
</dbReference>
<keyword evidence="12" id="KW-0969">Cilium</keyword>
<proteinExistence type="inferred from homology"/>
<evidence type="ECO:0000256" key="6">
    <source>
        <dbReference type="ARBA" id="ARBA00022500"/>
    </source>
</evidence>
<keyword evidence="12" id="KW-0966">Cell projection</keyword>
<evidence type="ECO:0000256" key="1">
    <source>
        <dbReference type="ARBA" id="ARBA00004413"/>
    </source>
</evidence>
<evidence type="ECO:0000256" key="11">
    <source>
        <dbReference type="SAM" id="Coils"/>
    </source>
</evidence>
<dbReference type="EMBL" id="CP002105">
    <property type="protein sequence ID" value="ADL13147.1"/>
    <property type="molecule type" value="Genomic_DNA"/>
</dbReference>